<name>A0A6A6NX09_9PEZI</name>
<gene>
    <name evidence="3" type="ORF">BDY21DRAFT_348341</name>
</gene>
<feature type="domain" description="Heterokaryon incompatibility" evidence="2">
    <location>
        <begin position="55"/>
        <end position="219"/>
    </location>
</feature>
<dbReference type="InterPro" id="IPR010730">
    <property type="entry name" value="HET"/>
</dbReference>
<dbReference type="OrthoDB" id="2157530at2759"/>
<dbReference type="InterPro" id="IPR052895">
    <property type="entry name" value="HetReg/Transcr_Mod"/>
</dbReference>
<evidence type="ECO:0000313" key="3">
    <source>
        <dbReference type="EMBL" id="KAF2456239.1"/>
    </source>
</evidence>
<organism evidence="3 4">
    <name type="scientific">Lineolata rhizophorae</name>
    <dbReference type="NCBI Taxonomy" id="578093"/>
    <lineage>
        <taxon>Eukaryota</taxon>
        <taxon>Fungi</taxon>
        <taxon>Dikarya</taxon>
        <taxon>Ascomycota</taxon>
        <taxon>Pezizomycotina</taxon>
        <taxon>Dothideomycetes</taxon>
        <taxon>Dothideomycetes incertae sedis</taxon>
        <taxon>Lineolatales</taxon>
        <taxon>Lineolataceae</taxon>
        <taxon>Lineolata</taxon>
    </lineage>
</organism>
<sequence>MVSRDRGPTYRYLPLNRARREIRLVKFRPFPAVVNSGETIEPWCELRHASLSDEYTALSYTWGNPTKCKKIWINDAPLPITQSLYDALCFLPEARESWIWIDAICINQEDVDEKSWQVAMMREIYRNPSRVIAWLGLPADGSDSVFDSLNRLCLEDTAAILDTFESDDTARMAELLQFRGNFVPGPDNRITDANAIVPLPATSRLLQRPYWERIWTKQETAMLMKRHIFFACGTKRIKLFGLLLAMRLLDSIARGSIPLHQTYSPREPTSYERWGRICSVFDLHALHLTFYAGGSLTLFDGMQHSRTATPYDIQRKRSLKAADPRDVVFGLLQLSEEFTELGVEVDYAQPCWRVYAELTARSLLTGTEHSKLDMLRWAEGPKRIQGLPSWVPDFSSLPHAPLDLSFHGFSWSFCACGREALGGSTNSSRSSNGSSNGGTQTGQGSNSNAGGGGEGPQNLPLISVSLDRRSLFLPFLPLTTITAVSAPLELADSFLDLNREEDTVSSDNPTPRYKAKAGLSSIWSQMSQYAAISSWIASLVHLPPRPAFAAAYNVPLSSLPPAPSVSARLRFRASLLLAGLKFGFLSTYSRVCSALPARLYAALPLPFAVPKQPFPPLLATLAVRPPPEPLLGLLRRVPRVDLDLSPEQLPGPRTLWAESTSQHVYSPEGGERQGEVGTGGNGRDLSDTAPVGGPAQTHGYAYALSPFPTLRFRVGHSAADVKAATAAGKHLAATVRLASGGRRGFGCATGWVGVGPGGVRKGDVVGLVMGRTEGDGVAGCRACVVLRRKSRRWRWERKGWCDGLGGWWWFGEGAGRVDDMDGREGEGEGEGLDARANTGDTGDAWELIGEAYVHGIMEGEALRGNERWREEVKVVRVV</sequence>
<evidence type="ECO:0000256" key="1">
    <source>
        <dbReference type="SAM" id="MobiDB-lite"/>
    </source>
</evidence>
<dbReference type="Pfam" id="PF06985">
    <property type="entry name" value="HET"/>
    <property type="match status" value="1"/>
</dbReference>
<feature type="region of interest" description="Disordered" evidence="1">
    <location>
        <begin position="651"/>
        <end position="692"/>
    </location>
</feature>
<proteinExistence type="predicted"/>
<feature type="region of interest" description="Disordered" evidence="1">
    <location>
        <begin position="424"/>
        <end position="456"/>
    </location>
</feature>
<evidence type="ECO:0000313" key="4">
    <source>
        <dbReference type="Proteomes" id="UP000799766"/>
    </source>
</evidence>
<reference evidence="3" key="1">
    <citation type="journal article" date="2020" name="Stud. Mycol.">
        <title>101 Dothideomycetes genomes: a test case for predicting lifestyles and emergence of pathogens.</title>
        <authorList>
            <person name="Haridas S."/>
            <person name="Albert R."/>
            <person name="Binder M."/>
            <person name="Bloem J."/>
            <person name="Labutti K."/>
            <person name="Salamov A."/>
            <person name="Andreopoulos B."/>
            <person name="Baker S."/>
            <person name="Barry K."/>
            <person name="Bills G."/>
            <person name="Bluhm B."/>
            <person name="Cannon C."/>
            <person name="Castanera R."/>
            <person name="Culley D."/>
            <person name="Daum C."/>
            <person name="Ezra D."/>
            <person name="Gonzalez J."/>
            <person name="Henrissat B."/>
            <person name="Kuo A."/>
            <person name="Liang C."/>
            <person name="Lipzen A."/>
            <person name="Lutzoni F."/>
            <person name="Magnuson J."/>
            <person name="Mondo S."/>
            <person name="Nolan M."/>
            <person name="Ohm R."/>
            <person name="Pangilinan J."/>
            <person name="Park H.-J."/>
            <person name="Ramirez L."/>
            <person name="Alfaro M."/>
            <person name="Sun H."/>
            <person name="Tritt A."/>
            <person name="Yoshinaga Y."/>
            <person name="Zwiers L.-H."/>
            <person name="Turgeon B."/>
            <person name="Goodwin S."/>
            <person name="Spatafora J."/>
            <person name="Crous P."/>
            <person name="Grigoriev I."/>
        </authorList>
    </citation>
    <scope>NUCLEOTIDE SEQUENCE</scope>
    <source>
        <strain evidence="3">ATCC 16933</strain>
    </source>
</reference>
<feature type="compositionally biased region" description="Low complexity" evidence="1">
    <location>
        <begin position="424"/>
        <end position="434"/>
    </location>
</feature>
<evidence type="ECO:0000259" key="2">
    <source>
        <dbReference type="Pfam" id="PF06985"/>
    </source>
</evidence>
<dbReference type="PANTHER" id="PTHR24148:SF73">
    <property type="entry name" value="HET DOMAIN PROTEIN (AFU_ORTHOLOGUE AFUA_8G01020)"/>
    <property type="match status" value="1"/>
</dbReference>
<protein>
    <submittedName>
        <fullName evidence="3">Heterokaryon incompatibility protein-domain-containing protein</fullName>
    </submittedName>
</protein>
<keyword evidence="4" id="KW-1185">Reference proteome</keyword>
<accession>A0A6A6NX09</accession>
<dbReference type="Proteomes" id="UP000799766">
    <property type="component" value="Unassembled WGS sequence"/>
</dbReference>
<dbReference type="PANTHER" id="PTHR24148">
    <property type="entry name" value="ANKYRIN REPEAT DOMAIN-CONTAINING PROTEIN 39 HOMOLOG-RELATED"/>
    <property type="match status" value="1"/>
</dbReference>
<dbReference type="AlphaFoldDB" id="A0A6A6NX09"/>
<dbReference type="EMBL" id="MU001684">
    <property type="protein sequence ID" value="KAF2456239.1"/>
    <property type="molecule type" value="Genomic_DNA"/>
</dbReference>